<accession>A0A917DPD4</accession>
<protein>
    <submittedName>
        <fullName evidence="1">Uncharacterized protein</fullName>
    </submittedName>
</protein>
<keyword evidence="2" id="KW-1185">Reference proteome</keyword>
<comment type="caution">
    <text evidence="1">The sequence shown here is derived from an EMBL/GenBank/DDBJ whole genome shotgun (WGS) entry which is preliminary data.</text>
</comment>
<gene>
    <name evidence="1" type="ORF">GCM10010990_01930</name>
</gene>
<dbReference type="EMBL" id="BMIP01000001">
    <property type="protein sequence ID" value="GGD56330.1"/>
    <property type="molecule type" value="Genomic_DNA"/>
</dbReference>
<dbReference type="Proteomes" id="UP000612349">
    <property type="component" value="Unassembled WGS sequence"/>
</dbReference>
<organism evidence="1 2">
    <name type="scientific">Croceicoccus mobilis</name>
    <dbReference type="NCBI Taxonomy" id="1703339"/>
    <lineage>
        <taxon>Bacteria</taxon>
        <taxon>Pseudomonadati</taxon>
        <taxon>Pseudomonadota</taxon>
        <taxon>Alphaproteobacteria</taxon>
        <taxon>Sphingomonadales</taxon>
        <taxon>Erythrobacteraceae</taxon>
        <taxon>Croceicoccus</taxon>
    </lineage>
</organism>
<reference evidence="1" key="2">
    <citation type="submission" date="2020-09" db="EMBL/GenBank/DDBJ databases">
        <authorList>
            <person name="Sun Q."/>
            <person name="Zhou Y."/>
        </authorList>
    </citation>
    <scope>NUCLEOTIDE SEQUENCE</scope>
    <source>
        <strain evidence="1">CGMCC 1.15360</strain>
    </source>
</reference>
<name>A0A917DPD4_9SPHN</name>
<proteinExistence type="predicted"/>
<reference evidence="1" key="1">
    <citation type="journal article" date="2014" name="Int. J. Syst. Evol. Microbiol.">
        <title>Complete genome sequence of Corynebacterium casei LMG S-19264T (=DSM 44701T), isolated from a smear-ripened cheese.</title>
        <authorList>
            <consortium name="US DOE Joint Genome Institute (JGI-PGF)"/>
            <person name="Walter F."/>
            <person name="Albersmeier A."/>
            <person name="Kalinowski J."/>
            <person name="Ruckert C."/>
        </authorList>
    </citation>
    <scope>NUCLEOTIDE SEQUENCE</scope>
    <source>
        <strain evidence="1">CGMCC 1.15360</strain>
    </source>
</reference>
<dbReference type="AlphaFoldDB" id="A0A917DPD4"/>
<evidence type="ECO:0000313" key="2">
    <source>
        <dbReference type="Proteomes" id="UP000612349"/>
    </source>
</evidence>
<sequence>MLFGLIETGRLFWTQHSLDEVAFATVRCMSISDQCSDADAQQAFAIDRAASYGITVVAANVSPQTDTTCKTFGSSNRVLIDAKFNSVMQSLVPQFPATVEAEACFPNLG</sequence>
<evidence type="ECO:0000313" key="1">
    <source>
        <dbReference type="EMBL" id="GGD56330.1"/>
    </source>
</evidence>